<dbReference type="AlphaFoldDB" id="D8RD65"/>
<dbReference type="PANTHER" id="PTHR47926:SF533">
    <property type="entry name" value="DYW DOMAIN-CONTAINING PROTEIN"/>
    <property type="match status" value="1"/>
</dbReference>
<name>D8RD65_SELML</name>
<dbReference type="SUPFAM" id="SSF48452">
    <property type="entry name" value="TPR-like"/>
    <property type="match status" value="1"/>
</dbReference>
<feature type="repeat" description="PPR" evidence="2">
    <location>
        <begin position="149"/>
        <end position="183"/>
    </location>
</feature>
<evidence type="ECO:0008006" key="5">
    <source>
        <dbReference type="Google" id="ProtNLM"/>
    </source>
</evidence>
<dbReference type="InterPro" id="IPR011990">
    <property type="entry name" value="TPR-like_helical_dom_sf"/>
</dbReference>
<dbReference type="InParanoid" id="D8RD65"/>
<gene>
    <name evidence="3" type="ORF">SELMODRAFT_90967</name>
</gene>
<dbReference type="Gene3D" id="1.25.40.10">
    <property type="entry name" value="Tetratricopeptide repeat domain"/>
    <property type="match status" value="3"/>
</dbReference>
<dbReference type="PROSITE" id="PS51375">
    <property type="entry name" value="PPR"/>
    <property type="match status" value="5"/>
</dbReference>
<dbReference type="Proteomes" id="UP000001514">
    <property type="component" value="Unassembled WGS sequence"/>
</dbReference>
<sequence length="403" mass="43558">MYGSCGSLREAIEAFQRISAPNVYSWNILVTQLVRNGDLDLATRAFHRAPARNLVSFNLLLTAHTRQGLIGEARRIFDAMAERDGSSWNIMIQAYSSSGDLEEALVLFGWMTRRDVISWSTVITLYTRAGGIDVAVQMFDKMPQRNVIAIVSWNSMIQALALNGEPRAAIALYCGMDQEGIPPSDATFASILEACSIASALEQGMEIHRDIAIANLVIKASLASALVNFYGQCGGGLDRAREIFHGAPPAAVSGWNAMVAALARHGHGRQAVELFIRMLLEGMELDSVAFLGILTACGYAGMVEEARELFVLMAAHGIAAGAEHYHCLVEVVCRAGELERGVELTVSMPFHPGVIPWNMILNVCSTVLVDGKVGAWVGGEIMLLEPVESAPYVMLSNLSTACI</sequence>
<dbReference type="eggNOG" id="KOG4197">
    <property type="taxonomic scope" value="Eukaryota"/>
</dbReference>
<dbReference type="EMBL" id="GL377576">
    <property type="protein sequence ID" value="EFJ29967.1"/>
    <property type="molecule type" value="Genomic_DNA"/>
</dbReference>
<feature type="repeat" description="PPR" evidence="2">
    <location>
        <begin position="53"/>
        <end position="83"/>
    </location>
</feature>
<dbReference type="InterPro" id="IPR046960">
    <property type="entry name" value="PPR_At4g14850-like_plant"/>
</dbReference>
<dbReference type="Pfam" id="PF01535">
    <property type="entry name" value="PPR"/>
    <property type="match status" value="6"/>
</dbReference>
<dbReference type="GO" id="GO:0003723">
    <property type="term" value="F:RNA binding"/>
    <property type="evidence" value="ECO:0007669"/>
    <property type="project" value="InterPro"/>
</dbReference>
<evidence type="ECO:0000313" key="3">
    <source>
        <dbReference type="EMBL" id="EFJ29967.1"/>
    </source>
</evidence>
<evidence type="ECO:0000256" key="2">
    <source>
        <dbReference type="PROSITE-ProRule" id="PRU00708"/>
    </source>
</evidence>
<dbReference type="GO" id="GO:0009451">
    <property type="term" value="P:RNA modification"/>
    <property type="evidence" value="ECO:0007669"/>
    <property type="project" value="InterPro"/>
</dbReference>
<evidence type="ECO:0000256" key="1">
    <source>
        <dbReference type="ARBA" id="ARBA00022737"/>
    </source>
</evidence>
<dbReference type="InterPro" id="IPR002885">
    <property type="entry name" value="PPR_rpt"/>
</dbReference>
<dbReference type="PANTHER" id="PTHR47926">
    <property type="entry name" value="PENTATRICOPEPTIDE REPEAT-CONTAINING PROTEIN"/>
    <property type="match status" value="1"/>
</dbReference>
<dbReference type="KEGG" id="smo:SELMODRAFT_90967"/>
<keyword evidence="4" id="KW-1185">Reference proteome</keyword>
<keyword evidence="1" id="KW-0677">Repeat</keyword>
<feature type="repeat" description="PPR" evidence="2">
    <location>
        <begin position="251"/>
        <end position="285"/>
    </location>
</feature>
<protein>
    <recommendedName>
        <fullName evidence="5">Pentacotripeptide-repeat region of PRORP domain-containing protein</fullName>
    </recommendedName>
</protein>
<organism evidence="4">
    <name type="scientific">Selaginella moellendorffii</name>
    <name type="common">Spikemoss</name>
    <dbReference type="NCBI Taxonomy" id="88036"/>
    <lineage>
        <taxon>Eukaryota</taxon>
        <taxon>Viridiplantae</taxon>
        <taxon>Streptophyta</taxon>
        <taxon>Embryophyta</taxon>
        <taxon>Tracheophyta</taxon>
        <taxon>Lycopodiopsida</taxon>
        <taxon>Selaginellales</taxon>
        <taxon>Selaginellaceae</taxon>
        <taxon>Selaginella</taxon>
    </lineage>
</organism>
<reference evidence="3 4" key="1">
    <citation type="journal article" date="2011" name="Science">
        <title>The Selaginella genome identifies genetic changes associated with the evolution of vascular plants.</title>
        <authorList>
            <person name="Banks J.A."/>
            <person name="Nishiyama T."/>
            <person name="Hasebe M."/>
            <person name="Bowman J.L."/>
            <person name="Gribskov M."/>
            <person name="dePamphilis C."/>
            <person name="Albert V.A."/>
            <person name="Aono N."/>
            <person name="Aoyama T."/>
            <person name="Ambrose B.A."/>
            <person name="Ashton N.W."/>
            <person name="Axtell M.J."/>
            <person name="Barker E."/>
            <person name="Barker M.S."/>
            <person name="Bennetzen J.L."/>
            <person name="Bonawitz N.D."/>
            <person name="Chapple C."/>
            <person name="Cheng C."/>
            <person name="Correa L.G."/>
            <person name="Dacre M."/>
            <person name="DeBarry J."/>
            <person name="Dreyer I."/>
            <person name="Elias M."/>
            <person name="Engstrom E.M."/>
            <person name="Estelle M."/>
            <person name="Feng L."/>
            <person name="Finet C."/>
            <person name="Floyd S.K."/>
            <person name="Frommer W.B."/>
            <person name="Fujita T."/>
            <person name="Gramzow L."/>
            <person name="Gutensohn M."/>
            <person name="Harholt J."/>
            <person name="Hattori M."/>
            <person name="Heyl A."/>
            <person name="Hirai T."/>
            <person name="Hiwatashi Y."/>
            <person name="Ishikawa M."/>
            <person name="Iwata M."/>
            <person name="Karol K.G."/>
            <person name="Koehler B."/>
            <person name="Kolukisaoglu U."/>
            <person name="Kubo M."/>
            <person name="Kurata T."/>
            <person name="Lalonde S."/>
            <person name="Li K."/>
            <person name="Li Y."/>
            <person name="Litt A."/>
            <person name="Lyons E."/>
            <person name="Manning G."/>
            <person name="Maruyama T."/>
            <person name="Michael T.P."/>
            <person name="Mikami K."/>
            <person name="Miyazaki S."/>
            <person name="Morinaga S."/>
            <person name="Murata T."/>
            <person name="Mueller-Roeber B."/>
            <person name="Nelson D.R."/>
            <person name="Obara M."/>
            <person name="Oguri Y."/>
            <person name="Olmstead R.G."/>
            <person name="Onodera N."/>
            <person name="Petersen B.L."/>
            <person name="Pils B."/>
            <person name="Prigge M."/>
            <person name="Rensing S.A."/>
            <person name="Riano-Pachon D.M."/>
            <person name="Roberts A.W."/>
            <person name="Sato Y."/>
            <person name="Scheller H.V."/>
            <person name="Schulz B."/>
            <person name="Schulz C."/>
            <person name="Shakirov E.V."/>
            <person name="Shibagaki N."/>
            <person name="Shinohara N."/>
            <person name="Shippen D.E."/>
            <person name="Soerensen I."/>
            <person name="Sotooka R."/>
            <person name="Sugimoto N."/>
            <person name="Sugita M."/>
            <person name="Sumikawa N."/>
            <person name="Tanurdzic M."/>
            <person name="Theissen G."/>
            <person name="Ulvskov P."/>
            <person name="Wakazuki S."/>
            <person name="Weng J.K."/>
            <person name="Willats W.W."/>
            <person name="Wipf D."/>
            <person name="Wolf P.G."/>
            <person name="Yang L."/>
            <person name="Zimmer A.D."/>
            <person name="Zhu Q."/>
            <person name="Mitros T."/>
            <person name="Hellsten U."/>
            <person name="Loque D."/>
            <person name="Otillar R."/>
            <person name="Salamov A."/>
            <person name="Schmutz J."/>
            <person name="Shapiro H."/>
            <person name="Lindquist E."/>
            <person name="Lucas S."/>
            <person name="Rokhsar D."/>
            <person name="Grigoriev I.V."/>
        </authorList>
    </citation>
    <scope>NUCLEOTIDE SEQUENCE [LARGE SCALE GENOMIC DNA]</scope>
</reference>
<dbReference type="GO" id="GO:0048731">
    <property type="term" value="P:system development"/>
    <property type="evidence" value="ECO:0007669"/>
    <property type="project" value="UniProtKB-ARBA"/>
</dbReference>
<evidence type="ECO:0000313" key="4">
    <source>
        <dbReference type="Proteomes" id="UP000001514"/>
    </source>
</evidence>
<feature type="repeat" description="PPR" evidence="2">
    <location>
        <begin position="286"/>
        <end position="320"/>
    </location>
</feature>
<proteinExistence type="predicted"/>
<dbReference type="Pfam" id="PF13041">
    <property type="entry name" value="PPR_2"/>
    <property type="match status" value="1"/>
</dbReference>
<dbReference type="NCBIfam" id="TIGR00756">
    <property type="entry name" value="PPR"/>
    <property type="match status" value="3"/>
</dbReference>
<dbReference type="FunFam" id="1.25.40.10:FF:000158">
    <property type="entry name" value="pentatricopeptide repeat-containing protein At2g33680"/>
    <property type="match status" value="1"/>
</dbReference>
<dbReference type="HOGENOM" id="CLU_002706_0_0_1"/>
<accession>D8RD65</accession>
<feature type="repeat" description="PPR" evidence="2">
    <location>
        <begin position="84"/>
        <end position="118"/>
    </location>
</feature>
<dbReference type="Gramene" id="EFJ29967">
    <property type="protein sequence ID" value="EFJ29967"/>
    <property type="gene ID" value="SELMODRAFT_90967"/>
</dbReference>